<sequence>MQTRCPDFLYLFDDPWTLTGRHSLLFTISAFSESIMENWQVSHVLANLMSATFMIIFVSCIGVSDCIPSSYNEVELHNPYTDYSDSCDRNAAVSCTPCSEKYLLESYFNTNYSLVDSDFQTFLDKRLCSNFCERLISGHNPVFKLSSTQRQLIGEGSHRLLRSSIKLTIPSDATNTAKLDTLSCKVVLIEKLPRGVFADPFELQHLVHRGVFADAVVFGETNLELPSALTNQSIVEVHVNIDQEPQTRDNRSVGITMELPLHTRYPPLDGSGYSRVELGALHTLMHCKERESGDDCFWVSTAQDVETITSSGIIWLIPCGDGAHARVVSVVTFGSALLSSFSIILTAMFYSSHSNTQMKDSF</sequence>
<keyword evidence="4" id="KW-0337">GPI-anchor biosynthesis</keyword>
<dbReference type="GO" id="GO:0006506">
    <property type="term" value="P:GPI anchor biosynthetic process"/>
    <property type="evidence" value="ECO:0007669"/>
    <property type="project" value="UniProtKB-KW"/>
</dbReference>
<keyword evidence="12" id="KW-1185">Reference proteome</keyword>
<accession>A0AAV7E6X1</accession>
<feature type="transmembrane region" description="Helical" evidence="10">
    <location>
        <begin position="327"/>
        <end position="350"/>
    </location>
</feature>
<name>A0AAV7E6X1_ARIFI</name>
<comment type="caution">
    <text evidence="11">The sequence shown here is derived from an EMBL/GenBank/DDBJ whole genome shotgun (WGS) entry which is preliminary data.</text>
</comment>
<evidence type="ECO:0000256" key="8">
    <source>
        <dbReference type="ARBA" id="ARBA00023136"/>
    </source>
</evidence>
<protein>
    <recommendedName>
        <fullName evidence="13">Phosphatidylinositol-glycan biosynthesis class X protein</fullName>
    </recommendedName>
</protein>
<reference evidence="11 12" key="1">
    <citation type="submission" date="2021-07" db="EMBL/GenBank/DDBJ databases">
        <title>The Aristolochia fimbriata genome: insights into angiosperm evolution, floral development and chemical biosynthesis.</title>
        <authorList>
            <person name="Jiao Y."/>
        </authorList>
    </citation>
    <scope>NUCLEOTIDE SEQUENCE [LARGE SCALE GENOMIC DNA]</scope>
    <source>
        <strain evidence="11">IBCAS-2021</strain>
        <tissue evidence="11">Leaf</tissue>
    </source>
</reference>
<evidence type="ECO:0000256" key="5">
    <source>
        <dbReference type="ARBA" id="ARBA00022692"/>
    </source>
</evidence>
<gene>
    <name evidence="11" type="ORF">H6P81_018957</name>
</gene>
<dbReference type="SMART" id="SM00780">
    <property type="entry name" value="PIG-X"/>
    <property type="match status" value="1"/>
</dbReference>
<evidence type="ECO:0000256" key="6">
    <source>
        <dbReference type="ARBA" id="ARBA00022824"/>
    </source>
</evidence>
<dbReference type="Proteomes" id="UP000825729">
    <property type="component" value="Unassembled WGS sequence"/>
</dbReference>
<evidence type="ECO:0000256" key="1">
    <source>
        <dbReference type="ARBA" id="ARBA00004389"/>
    </source>
</evidence>
<keyword evidence="8 10" id="KW-0472">Membrane</keyword>
<comment type="similarity">
    <text evidence="3">Belongs to the PIGX family.</text>
</comment>
<comment type="pathway">
    <text evidence="2">Glycolipid biosynthesis; glycosylphosphatidylinositol-anchor biosynthesis.</text>
</comment>
<dbReference type="InterPro" id="IPR040039">
    <property type="entry name" value="PIGX"/>
</dbReference>
<evidence type="ECO:0000313" key="11">
    <source>
        <dbReference type="EMBL" id="KAG9443103.1"/>
    </source>
</evidence>
<keyword evidence="6" id="KW-0256">Endoplasmic reticulum</keyword>
<dbReference type="EMBL" id="JAINDJ010000007">
    <property type="protein sequence ID" value="KAG9443103.1"/>
    <property type="molecule type" value="Genomic_DNA"/>
</dbReference>
<dbReference type="PANTHER" id="PTHR28650:SF1">
    <property type="entry name" value="PHOSPHATIDYLINOSITOL-GLYCAN BIOSYNTHESIS CLASS X PROTEIN"/>
    <property type="match status" value="1"/>
</dbReference>
<evidence type="ECO:0000256" key="2">
    <source>
        <dbReference type="ARBA" id="ARBA00004687"/>
    </source>
</evidence>
<dbReference type="Pfam" id="PF08320">
    <property type="entry name" value="PIG-X"/>
    <property type="match status" value="1"/>
</dbReference>
<keyword evidence="9" id="KW-0325">Glycoprotein</keyword>
<evidence type="ECO:0000256" key="4">
    <source>
        <dbReference type="ARBA" id="ARBA00022502"/>
    </source>
</evidence>
<evidence type="ECO:0000256" key="10">
    <source>
        <dbReference type="SAM" id="Phobius"/>
    </source>
</evidence>
<dbReference type="AlphaFoldDB" id="A0AAV7E6X1"/>
<dbReference type="GO" id="GO:0005789">
    <property type="term" value="C:endoplasmic reticulum membrane"/>
    <property type="evidence" value="ECO:0007669"/>
    <property type="project" value="UniProtKB-SubCell"/>
</dbReference>
<evidence type="ECO:0000313" key="12">
    <source>
        <dbReference type="Proteomes" id="UP000825729"/>
    </source>
</evidence>
<evidence type="ECO:0008006" key="13">
    <source>
        <dbReference type="Google" id="ProtNLM"/>
    </source>
</evidence>
<evidence type="ECO:0000256" key="7">
    <source>
        <dbReference type="ARBA" id="ARBA00022989"/>
    </source>
</evidence>
<dbReference type="PANTHER" id="PTHR28650">
    <property type="entry name" value="PHOSPHATIDYLINOSITOL-GLYCAN BIOSYNTHESIS CLASS X PROTEIN"/>
    <property type="match status" value="1"/>
</dbReference>
<evidence type="ECO:0000256" key="9">
    <source>
        <dbReference type="ARBA" id="ARBA00023180"/>
    </source>
</evidence>
<feature type="transmembrane region" description="Helical" evidence="10">
    <location>
        <begin position="44"/>
        <end position="64"/>
    </location>
</feature>
<evidence type="ECO:0000256" key="3">
    <source>
        <dbReference type="ARBA" id="ARBA00010345"/>
    </source>
</evidence>
<organism evidence="11 12">
    <name type="scientific">Aristolochia fimbriata</name>
    <name type="common">White veined hardy Dutchman's pipe vine</name>
    <dbReference type="NCBI Taxonomy" id="158543"/>
    <lineage>
        <taxon>Eukaryota</taxon>
        <taxon>Viridiplantae</taxon>
        <taxon>Streptophyta</taxon>
        <taxon>Embryophyta</taxon>
        <taxon>Tracheophyta</taxon>
        <taxon>Spermatophyta</taxon>
        <taxon>Magnoliopsida</taxon>
        <taxon>Magnoliidae</taxon>
        <taxon>Piperales</taxon>
        <taxon>Aristolochiaceae</taxon>
        <taxon>Aristolochia</taxon>
    </lineage>
</organism>
<comment type="subcellular location">
    <subcellularLocation>
        <location evidence="1">Endoplasmic reticulum membrane</location>
        <topology evidence="1">Single-pass membrane protein</topology>
    </subcellularLocation>
</comment>
<keyword evidence="5 10" id="KW-0812">Transmembrane</keyword>
<dbReference type="InterPro" id="IPR013233">
    <property type="entry name" value="PIG-X/PBN1"/>
</dbReference>
<keyword evidence="7 10" id="KW-1133">Transmembrane helix</keyword>
<proteinExistence type="inferred from homology"/>